<gene>
    <name evidence="9" type="ORF">CHC_T00003465001</name>
</gene>
<dbReference type="InterPro" id="IPR001086">
    <property type="entry name" value="Preph_deHydtase"/>
</dbReference>
<dbReference type="EMBL" id="HG001729">
    <property type="protein sequence ID" value="CDF35420.1"/>
    <property type="molecule type" value="Genomic_DNA"/>
</dbReference>
<evidence type="ECO:0000259" key="7">
    <source>
        <dbReference type="PROSITE" id="PS51171"/>
    </source>
</evidence>
<evidence type="ECO:0000313" key="9">
    <source>
        <dbReference type="EMBL" id="CDF35420.1"/>
    </source>
</evidence>
<evidence type="ECO:0000256" key="6">
    <source>
        <dbReference type="ARBA" id="ARBA00023239"/>
    </source>
</evidence>
<feature type="domain" description="Prephenate dehydratase" evidence="7">
    <location>
        <begin position="5"/>
        <end position="188"/>
    </location>
</feature>
<dbReference type="GO" id="GO:0004664">
    <property type="term" value="F:prephenate dehydratase activity"/>
    <property type="evidence" value="ECO:0007669"/>
    <property type="project" value="UniProtKB-EC"/>
</dbReference>
<dbReference type="AlphaFoldDB" id="R7QD97"/>
<keyword evidence="5" id="KW-0584">Phenylalanine biosynthesis</keyword>
<evidence type="ECO:0000256" key="5">
    <source>
        <dbReference type="ARBA" id="ARBA00023222"/>
    </source>
</evidence>
<evidence type="ECO:0000256" key="1">
    <source>
        <dbReference type="ARBA" id="ARBA00004741"/>
    </source>
</evidence>
<dbReference type="InterPro" id="IPR002912">
    <property type="entry name" value="ACT_dom"/>
</dbReference>
<dbReference type="RefSeq" id="XP_005715239.1">
    <property type="nucleotide sequence ID" value="XM_005715182.1"/>
</dbReference>
<dbReference type="PANTHER" id="PTHR21022:SF19">
    <property type="entry name" value="PREPHENATE DEHYDRATASE-RELATED"/>
    <property type="match status" value="1"/>
</dbReference>
<dbReference type="PROSITE" id="PS00857">
    <property type="entry name" value="PREPHENATE_DEHYDR_1"/>
    <property type="match status" value="1"/>
</dbReference>
<dbReference type="OMA" id="PLMIYRE"/>
<dbReference type="CDD" id="cd13631">
    <property type="entry name" value="PBP2_Ct-PDT_like"/>
    <property type="match status" value="1"/>
</dbReference>
<accession>R7QD97</accession>
<proteinExistence type="predicted"/>
<name>R7QD97_CHOCR</name>
<dbReference type="KEGG" id="ccp:CHC_T00003465001"/>
<dbReference type="InterPro" id="IPR008242">
    <property type="entry name" value="Chor_mutase/pphenate_deHydtase"/>
</dbReference>
<dbReference type="SUPFAM" id="SSF55021">
    <property type="entry name" value="ACT-like"/>
    <property type="match status" value="1"/>
</dbReference>
<evidence type="ECO:0000259" key="8">
    <source>
        <dbReference type="PROSITE" id="PS51671"/>
    </source>
</evidence>
<dbReference type="Pfam" id="PF00800">
    <property type="entry name" value="PDT"/>
    <property type="match status" value="1"/>
</dbReference>
<reference evidence="10" key="1">
    <citation type="journal article" date="2013" name="Proc. Natl. Acad. Sci. U.S.A.">
        <title>Genome structure and metabolic features in the red seaweed Chondrus crispus shed light on evolution of the Archaeplastida.</title>
        <authorList>
            <person name="Collen J."/>
            <person name="Porcel B."/>
            <person name="Carre W."/>
            <person name="Ball S.G."/>
            <person name="Chaparro C."/>
            <person name="Tonon T."/>
            <person name="Barbeyron T."/>
            <person name="Michel G."/>
            <person name="Noel B."/>
            <person name="Valentin K."/>
            <person name="Elias M."/>
            <person name="Artiguenave F."/>
            <person name="Arun A."/>
            <person name="Aury J.M."/>
            <person name="Barbosa-Neto J.F."/>
            <person name="Bothwell J.H."/>
            <person name="Bouget F.Y."/>
            <person name="Brillet L."/>
            <person name="Cabello-Hurtado F."/>
            <person name="Capella-Gutierrez S."/>
            <person name="Charrier B."/>
            <person name="Cladiere L."/>
            <person name="Cock J.M."/>
            <person name="Coelho S.M."/>
            <person name="Colleoni C."/>
            <person name="Czjzek M."/>
            <person name="Da Silva C."/>
            <person name="Delage L."/>
            <person name="Denoeud F."/>
            <person name="Deschamps P."/>
            <person name="Dittami S.M."/>
            <person name="Gabaldon T."/>
            <person name="Gachon C.M."/>
            <person name="Groisillier A."/>
            <person name="Herve C."/>
            <person name="Jabbari K."/>
            <person name="Katinka M."/>
            <person name="Kloareg B."/>
            <person name="Kowalczyk N."/>
            <person name="Labadie K."/>
            <person name="Leblanc C."/>
            <person name="Lopez P.J."/>
            <person name="McLachlan D.H."/>
            <person name="Meslet-Cladiere L."/>
            <person name="Moustafa A."/>
            <person name="Nehr Z."/>
            <person name="Nyvall Collen P."/>
            <person name="Panaud O."/>
            <person name="Partensky F."/>
            <person name="Poulain J."/>
            <person name="Rensing S.A."/>
            <person name="Rousvoal S."/>
            <person name="Samson G."/>
            <person name="Symeonidi A."/>
            <person name="Weissenbach J."/>
            <person name="Zambounis A."/>
            <person name="Wincker P."/>
            <person name="Boyen C."/>
        </authorList>
    </citation>
    <scope>NUCLEOTIDE SEQUENCE [LARGE SCALE GENOMIC DNA]</scope>
    <source>
        <strain evidence="10">cv. Stackhouse</strain>
    </source>
</reference>
<evidence type="ECO:0000256" key="2">
    <source>
        <dbReference type="ARBA" id="ARBA00013147"/>
    </source>
</evidence>
<keyword evidence="4" id="KW-0057">Aromatic amino acid biosynthesis</keyword>
<keyword evidence="10" id="KW-1185">Reference proteome</keyword>
<dbReference type="Proteomes" id="UP000012073">
    <property type="component" value="Unassembled WGS sequence"/>
</dbReference>
<dbReference type="GO" id="GO:0005737">
    <property type="term" value="C:cytoplasm"/>
    <property type="evidence" value="ECO:0007669"/>
    <property type="project" value="TreeGrafter"/>
</dbReference>
<protein>
    <recommendedName>
        <fullName evidence="2">prephenate dehydratase</fullName>
        <ecNumber evidence="2">4.2.1.51</ecNumber>
    </recommendedName>
</protein>
<dbReference type="OrthoDB" id="2414662at2759"/>
<sequence length="312" mass="34314">MADLRVAYQGEPGAYSEQAALQYLTTAGRAASAVHFLPSPTFASAFEAVDSGLADRAVVPIENSLAGTIHGNLDLLLRYSRLTIIGELDFRVRHCLLALPGTLLRHVKVVRSHPMALAQCQGYLDKVALVSEVAHDTAGAARIIRKGQIAHSAAIASKRAAEIYNLNILAEGIEDDKKNFTRFLVLSKEKTPYVPHLPSKTSLVFSLINQPGILCRALQAFSVTAIDLSKIESRHIHTIAAALCEGEEEMDRENIEKRWGYVFYVDMERHTEEPAVQKALALLQEVTTFFRVLGSYPKHVPEVHDVHAVKAS</sequence>
<dbReference type="CDD" id="cd04905">
    <property type="entry name" value="ACT_CM-PDT"/>
    <property type="match status" value="1"/>
</dbReference>
<dbReference type="GO" id="GO:0009094">
    <property type="term" value="P:L-phenylalanine biosynthetic process"/>
    <property type="evidence" value="ECO:0007669"/>
    <property type="project" value="UniProtKB-UniPathway"/>
</dbReference>
<evidence type="ECO:0000256" key="4">
    <source>
        <dbReference type="ARBA" id="ARBA00023141"/>
    </source>
</evidence>
<dbReference type="PROSITE" id="PS51171">
    <property type="entry name" value="PREPHENATE_DEHYDR_3"/>
    <property type="match status" value="1"/>
</dbReference>
<feature type="domain" description="ACT" evidence="8">
    <location>
        <begin position="202"/>
        <end position="297"/>
    </location>
</feature>
<evidence type="ECO:0000256" key="3">
    <source>
        <dbReference type="ARBA" id="ARBA00022605"/>
    </source>
</evidence>
<dbReference type="Gramene" id="CDF35420">
    <property type="protein sequence ID" value="CDF35420"/>
    <property type="gene ID" value="CHC_T00003465001"/>
</dbReference>
<dbReference type="PhylomeDB" id="R7QD97"/>
<dbReference type="PIRSF" id="PIRSF001500">
    <property type="entry name" value="Chor_mut_pdt_Ppr"/>
    <property type="match status" value="1"/>
</dbReference>
<comment type="pathway">
    <text evidence="1">Amino-acid biosynthesis; L-phenylalanine biosynthesis; phenylpyruvate from prephenate: step 1/1.</text>
</comment>
<dbReference type="InterPro" id="IPR018528">
    <property type="entry name" value="Preph_deHydtase_CS"/>
</dbReference>
<keyword evidence="6" id="KW-0456">Lyase</keyword>
<evidence type="ECO:0000313" key="10">
    <source>
        <dbReference type="Proteomes" id="UP000012073"/>
    </source>
</evidence>
<dbReference type="PROSITE" id="PS51671">
    <property type="entry name" value="ACT"/>
    <property type="match status" value="1"/>
</dbReference>
<dbReference type="Gene3D" id="3.30.70.260">
    <property type="match status" value="1"/>
</dbReference>
<keyword evidence="3" id="KW-0028">Amino-acid biosynthesis</keyword>
<dbReference type="Gene3D" id="3.40.190.10">
    <property type="entry name" value="Periplasmic binding protein-like II"/>
    <property type="match status" value="2"/>
</dbReference>
<dbReference type="InterPro" id="IPR045865">
    <property type="entry name" value="ACT-like_dom_sf"/>
</dbReference>
<dbReference type="GeneID" id="17322938"/>
<dbReference type="EC" id="4.2.1.51" evidence="2"/>
<dbReference type="SUPFAM" id="SSF53850">
    <property type="entry name" value="Periplasmic binding protein-like II"/>
    <property type="match status" value="1"/>
</dbReference>
<dbReference type="UniPathway" id="UPA00121">
    <property type="reaction ID" value="UER00345"/>
</dbReference>
<organism evidence="9 10">
    <name type="scientific">Chondrus crispus</name>
    <name type="common">Carrageen Irish moss</name>
    <name type="synonym">Polymorpha crispa</name>
    <dbReference type="NCBI Taxonomy" id="2769"/>
    <lineage>
        <taxon>Eukaryota</taxon>
        <taxon>Rhodophyta</taxon>
        <taxon>Florideophyceae</taxon>
        <taxon>Rhodymeniophycidae</taxon>
        <taxon>Gigartinales</taxon>
        <taxon>Gigartinaceae</taxon>
        <taxon>Chondrus</taxon>
    </lineage>
</organism>
<dbReference type="STRING" id="2769.R7QD97"/>
<dbReference type="PANTHER" id="PTHR21022">
    <property type="entry name" value="PREPHENATE DEHYDRATASE P PROTEIN"/>
    <property type="match status" value="1"/>
</dbReference>